<evidence type="ECO:0000313" key="2">
    <source>
        <dbReference type="EMBL" id="TKA54909.1"/>
    </source>
</evidence>
<evidence type="ECO:0000313" key="3">
    <source>
        <dbReference type="Proteomes" id="UP000309340"/>
    </source>
</evidence>
<feature type="non-terminal residue" evidence="2">
    <location>
        <position position="54"/>
    </location>
</feature>
<feature type="region of interest" description="Disordered" evidence="1">
    <location>
        <begin position="1"/>
        <end position="54"/>
    </location>
</feature>
<sequence>MGSLPAEPTMSESSGSPEASITVQMQAPKRTADAAGLKPGMRPAKSVKRRASKA</sequence>
<evidence type="ECO:0000256" key="1">
    <source>
        <dbReference type="SAM" id="MobiDB-lite"/>
    </source>
</evidence>
<keyword evidence="3" id="KW-1185">Reference proteome</keyword>
<dbReference type="EMBL" id="NAJQ01001662">
    <property type="protein sequence ID" value="TKA54909.1"/>
    <property type="molecule type" value="Genomic_DNA"/>
</dbReference>
<protein>
    <submittedName>
        <fullName evidence="2">Uncharacterized protein</fullName>
    </submittedName>
</protein>
<gene>
    <name evidence="2" type="ORF">B0A55_13706</name>
</gene>
<accession>A0A4V5NDE2</accession>
<name>A0A4V5NDE2_9PEZI</name>
<dbReference type="AlphaFoldDB" id="A0A4V5NDE2"/>
<comment type="caution">
    <text evidence="2">The sequence shown here is derived from an EMBL/GenBank/DDBJ whole genome shotgun (WGS) entry which is preliminary data.</text>
</comment>
<feature type="compositionally biased region" description="Basic residues" evidence="1">
    <location>
        <begin position="45"/>
        <end position="54"/>
    </location>
</feature>
<proteinExistence type="predicted"/>
<organism evidence="2 3">
    <name type="scientific">Friedmanniomyces simplex</name>
    <dbReference type="NCBI Taxonomy" id="329884"/>
    <lineage>
        <taxon>Eukaryota</taxon>
        <taxon>Fungi</taxon>
        <taxon>Dikarya</taxon>
        <taxon>Ascomycota</taxon>
        <taxon>Pezizomycotina</taxon>
        <taxon>Dothideomycetes</taxon>
        <taxon>Dothideomycetidae</taxon>
        <taxon>Mycosphaerellales</taxon>
        <taxon>Teratosphaeriaceae</taxon>
        <taxon>Friedmanniomyces</taxon>
    </lineage>
</organism>
<dbReference type="OrthoDB" id="4451586at2759"/>
<dbReference type="STRING" id="329884.A0A4V5NDE2"/>
<dbReference type="Proteomes" id="UP000309340">
    <property type="component" value="Unassembled WGS sequence"/>
</dbReference>
<reference evidence="2 3" key="1">
    <citation type="submission" date="2017-03" db="EMBL/GenBank/DDBJ databases">
        <title>Genomes of endolithic fungi from Antarctica.</title>
        <authorList>
            <person name="Coleine C."/>
            <person name="Masonjones S."/>
            <person name="Stajich J.E."/>
        </authorList>
    </citation>
    <scope>NUCLEOTIDE SEQUENCE [LARGE SCALE GENOMIC DNA]</scope>
    <source>
        <strain evidence="2 3">CCFEE 5184</strain>
    </source>
</reference>
<feature type="compositionally biased region" description="Polar residues" evidence="1">
    <location>
        <begin position="10"/>
        <end position="25"/>
    </location>
</feature>